<dbReference type="STRING" id="686832.A0A0C2YDP6"/>
<protein>
    <recommendedName>
        <fullName evidence="1">F-box domain-containing protein</fullName>
    </recommendedName>
</protein>
<name>A0A0C2YDP6_HEBCY</name>
<reference evidence="2 3" key="1">
    <citation type="submission" date="2014-04" db="EMBL/GenBank/DDBJ databases">
        <authorList>
            <consortium name="DOE Joint Genome Institute"/>
            <person name="Kuo A."/>
            <person name="Gay G."/>
            <person name="Dore J."/>
            <person name="Kohler A."/>
            <person name="Nagy L.G."/>
            <person name="Floudas D."/>
            <person name="Copeland A."/>
            <person name="Barry K.W."/>
            <person name="Cichocki N."/>
            <person name="Veneault-Fourrey C."/>
            <person name="LaButti K."/>
            <person name="Lindquist E.A."/>
            <person name="Lipzen A."/>
            <person name="Lundell T."/>
            <person name="Morin E."/>
            <person name="Murat C."/>
            <person name="Sun H."/>
            <person name="Tunlid A."/>
            <person name="Henrissat B."/>
            <person name="Grigoriev I.V."/>
            <person name="Hibbett D.S."/>
            <person name="Martin F."/>
            <person name="Nordberg H.P."/>
            <person name="Cantor M.N."/>
            <person name="Hua S.X."/>
        </authorList>
    </citation>
    <scope>NUCLEOTIDE SEQUENCE [LARGE SCALE GENOMIC DNA]</scope>
    <source>
        <strain evidence="3">h7</strain>
    </source>
</reference>
<dbReference type="CDD" id="cd09917">
    <property type="entry name" value="F-box_SF"/>
    <property type="match status" value="1"/>
</dbReference>
<dbReference type="HOGENOM" id="CLU_019366_3_0_1"/>
<dbReference type="Proteomes" id="UP000053424">
    <property type="component" value="Unassembled WGS sequence"/>
</dbReference>
<dbReference type="SUPFAM" id="SSF81383">
    <property type="entry name" value="F-box domain"/>
    <property type="match status" value="1"/>
</dbReference>
<proteinExistence type="predicted"/>
<accession>A0A0C2YDP6</accession>
<dbReference type="InterPro" id="IPR036047">
    <property type="entry name" value="F-box-like_dom_sf"/>
</dbReference>
<dbReference type="AlphaFoldDB" id="A0A0C2YDP6"/>
<dbReference type="EMBL" id="KN831769">
    <property type="protein sequence ID" value="KIM47923.1"/>
    <property type="molecule type" value="Genomic_DNA"/>
</dbReference>
<reference evidence="3" key="2">
    <citation type="submission" date="2015-01" db="EMBL/GenBank/DDBJ databases">
        <title>Evolutionary Origins and Diversification of the Mycorrhizal Mutualists.</title>
        <authorList>
            <consortium name="DOE Joint Genome Institute"/>
            <consortium name="Mycorrhizal Genomics Consortium"/>
            <person name="Kohler A."/>
            <person name="Kuo A."/>
            <person name="Nagy L.G."/>
            <person name="Floudas D."/>
            <person name="Copeland A."/>
            <person name="Barry K.W."/>
            <person name="Cichocki N."/>
            <person name="Veneault-Fourrey C."/>
            <person name="LaButti K."/>
            <person name="Lindquist E.A."/>
            <person name="Lipzen A."/>
            <person name="Lundell T."/>
            <person name="Morin E."/>
            <person name="Murat C."/>
            <person name="Riley R."/>
            <person name="Ohm R."/>
            <person name="Sun H."/>
            <person name="Tunlid A."/>
            <person name="Henrissat B."/>
            <person name="Grigoriev I.V."/>
            <person name="Hibbett D.S."/>
            <person name="Martin F."/>
        </authorList>
    </citation>
    <scope>NUCLEOTIDE SEQUENCE [LARGE SCALE GENOMIC DNA]</scope>
    <source>
        <strain evidence="3">h7</strain>
    </source>
</reference>
<keyword evidence="3" id="KW-1185">Reference proteome</keyword>
<dbReference type="OrthoDB" id="3226064at2759"/>
<feature type="domain" description="F-box" evidence="1">
    <location>
        <begin position="6"/>
        <end position="55"/>
    </location>
</feature>
<sequence>MTGLSPPTIFSFPVELTQHILSYCHPWDVAVFSRTCRAAFVLVYQPVDQYLWRQLHATHFDRPRWISDPFAKKEKIIWRDELTNRLKIEISLFHGPPTLMEQKHAFDMLITIIEDSSWAISQTGSSLNVAWLRTILNDSLLLTNLYSIPDSEDYPLLYARIRAYLALTVEYDSSKRDKRTLELLLGRRDKSRAYVYDLRNCKAENKWGPFMSDGGVNWVHVEHIINVVSLNIRELPGSWALTKPPSCLGPLNASFPTHATRPTAADDWAGVEGTWRRYVCFMDYRDLFAFNFTDLADGPRHPKFFKDPRFREATRLIEVKLQLIPFGKLRFHRLPELTSSKNVQCPPLCFTGSSKAVNGNEAAVEGFVMIGKDGIARWQLTSIYDGHAQWRLVVIFLLVALPNSLKNMVVYSSCGVQIGGVKSPMGVVGIWTTTHHDQDDPVGPFWLWKVDDNSPTHLMEFT</sequence>
<organism evidence="2 3">
    <name type="scientific">Hebeloma cylindrosporum</name>
    <dbReference type="NCBI Taxonomy" id="76867"/>
    <lineage>
        <taxon>Eukaryota</taxon>
        <taxon>Fungi</taxon>
        <taxon>Dikarya</taxon>
        <taxon>Basidiomycota</taxon>
        <taxon>Agaricomycotina</taxon>
        <taxon>Agaricomycetes</taxon>
        <taxon>Agaricomycetidae</taxon>
        <taxon>Agaricales</taxon>
        <taxon>Agaricineae</taxon>
        <taxon>Hymenogastraceae</taxon>
        <taxon>Hebeloma</taxon>
    </lineage>
</organism>
<gene>
    <name evidence="2" type="ORF">M413DRAFT_22501</name>
</gene>
<dbReference type="InterPro" id="IPR001810">
    <property type="entry name" value="F-box_dom"/>
</dbReference>
<evidence type="ECO:0000313" key="3">
    <source>
        <dbReference type="Proteomes" id="UP000053424"/>
    </source>
</evidence>
<evidence type="ECO:0000313" key="2">
    <source>
        <dbReference type="EMBL" id="KIM47923.1"/>
    </source>
</evidence>
<evidence type="ECO:0000259" key="1">
    <source>
        <dbReference type="PROSITE" id="PS50181"/>
    </source>
</evidence>
<dbReference type="PROSITE" id="PS50181">
    <property type="entry name" value="FBOX"/>
    <property type="match status" value="1"/>
</dbReference>